<dbReference type="Pfam" id="PF02583">
    <property type="entry name" value="Trns_repr_metal"/>
    <property type="match status" value="1"/>
</dbReference>
<comment type="caution">
    <text evidence="1">The sequence shown here is derived from an EMBL/GenBank/DDBJ whole genome shotgun (WGS) entry which is preliminary data.</text>
</comment>
<dbReference type="InterPro" id="IPR003735">
    <property type="entry name" value="Metal_Tscrpt_repr"/>
</dbReference>
<dbReference type="CDD" id="cd10155">
    <property type="entry name" value="BsYrkD-like_DUF156"/>
    <property type="match status" value="1"/>
</dbReference>
<reference evidence="1" key="1">
    <citation type="submission" date="2023-12" db="EMBL/GenBank/DDBJ databases">
        <title>Fervidustalea candida gen. nov., sp. nov., a novel member of the family Paenibacillaceae isolated from a geothermal area.</title>
        <authorList>
            <person name="Li W.-J."/>
            <person name="Jiao J.-Y."/>
            <person name="Chen Y."/>
        </authorList>
    </citation>
    <scope>NUCLEOTIDE SEQUENCE</scope>
    <source>
        <strain evidence="1">SYSU GA230002</strain>
    </source>
</reference>
<protein>
    <submittedName>
        <fullName evidence="1">Metal-sensitive transcriptional regulator</fullName>
    </submittedName>
</protein>
<organism evidence="1 2">
    <name type="scientific">Ferviditalea candida</name>
    <dbReference type="NCBI Taxonomy" id="3108399"/>
    <lineage>
        <taxon>Bacteria</taxon>
        <taxon>Bacillati</taxon>
        <taxon>Bacillota</taxon>
        <taxon>Bacilli</taxon>
        <taxon>Bacillales</taxon>
        <taxon>Paenibacillaceae</taxon>
        <taxon>Ferviditalea</taxon>
    </lineage>
</organism>
<proteinExistence type="predicted"/>
<dbReference type="PANTHER" id="PTHR33677:SF5">
    <property type="entry name" value="TRANSCRIPTIONAL REPRESSOR FRMR"/>
    <property type="match status" value="1"/>
</dbReference>
<evidence type="ECO:0000313" key="1">
    <source>
        <dbReference type="EMBL" id="MEB3101589.1"/>
    </source>
</evidence>
<dbReference type="Proteomes" id="UP001310386">
    <property type="component" value="Unassembled WGS sequence"/>
</dbReference>
<dbReference type="PANTHER" id="PTHR33677">
    <property type="entry name" value="TRANSCRIPTIONAL REPRESSOR FRMR-RELATED"/>
    <property type="match status" value="1"/>
</dbReference>
<evidence type="ECO:0000313" key="2">
    <source>
        <dbReference type="Proteomes" id="UP001310386"/>
    </source>
</evidence>
<dbReference type="EMBL" id="JAYJLD010000009">
    <property type="protein sequence ID" value="MEB3101589.1"/>
    <property type="molecule type" value="Genomic_DNA"/>
</dbReference>
<dbReference type="Gene3D" id="1.20.58.1000">
    <property type="entry name" value="Metal-sensitive repressor, helix protomer"/>
    <property type="match status" value="1"/>
</dbReference>
<dbReference type="InterPro" id="IPR038390">
    <property type="entry name" value="Metal_Tscrpt_repr_sf"/>
</dbReference>
<accession>A0ABU5ZGG2</accession>
<gene>
    <name evidence="1" type="ORF">VF724_07925</name>
</gene>
<name>A0ABU5ZGG2_9BACL</name>
<dbReference type="RefSeq" id="WP_371753711.1">
    <property type="nucleotide sequence ID" value="NZ_JAYJLD010000009.1"/>
</dbReference>
<sequence>MKYDKQIMDRLRRVEGQIRGILKMMEAEKSCKDVVSQMTAVRSAVDKAIAYAVALNLEQCVLEASEDDSRDFIQEAVDLMTRSKS</sequence>
<keyword evidence="2" id="KW-1185">Reference proteome</keyword>